<keyword evidence="3" id="KW-1185">Reference proteome</keyword>
<name>A0A7Z2ZV72_9BURK</name>
<gene>
    <name evidence="2" type="ORF">HH212_26220</name>
</gene>
<feature type="region of interest" description="Disordered" evidence="1">
    <location>
        <begin position="52"/>
        <end position="86"/>
    </location>
</feature>
<dbReference type="RefSeq" id="WP_170205136.1">
    <property type="nucleotide sequence ID" value="NZ_CP051685.1"/>
</dbReference>
<dbReference type="AlphaFoldDB" id="A0A7Z2ZV72"/>
<evidence type="ECO:0000256" key="1">
    <source>
        <dbReference type="SAM" id="MobiDB-lite"/>
    </source>
</evidence>
<sequence length="86" mass="8643">MKIIMLSTAPGSVDGIRVMSYEADREYDLTGTAGAQDLAAAFVGAGLAKEVGSASPAPAASDSESAAIEQTPTVATDPKAKQSKAK</sequence>
<proteinExistence type="predicted"/>
<reference evidence="2 3" key="1">
    <citation type="submission" date="2020-04" db="EMBL/GenBank/DDBJ databases">
        <title>Genome sequencing of novel species.</title>
        <authorList>
            <person name="Heo J."/>
            <person name="Kim S.-J."/>
            <person name="Kim J.-S."/>
            <person name="Hong S.-B."/>
            <person name="Kwon S.-W."/>
        </authorList>
    </citation>
    <scope>NUCLEOTIDE SEQUENCE [LARGE SCALE GENOMIC DNA]</scope>
    <source>
        <strain evidence="2 3">GN2-R2</strain>
    </source>
</reference>
<evidence type="ECO:0000313" key="3">
    <source>
        <dbReference type="Proteomes" id="UP000502415"/>
    </source>
</evidence>
<protein>
    <submittedName>
        <fullName evidence="2">Uncharacterized protein</fullName>
    </submittedName>
</protein>
<feature type="compositionally biased region" description="Low complexity" evidence="1">
    <location>
        <begin position="53"/>
        <end position="67"/>
    </location>
</feature>
<dbReference type="EMBL" id="CP051685">
    <property type="protein sequence ID" value="QJE03055.1"/>
    <property type="molecule type" value="Genomic_DNA"/>
</dbReference>
<accession>A0A7Z2ZV72</accession>
<evidence type="ECO:0000313" key="2">
    <source>
        <dbReference type="EMBL" id="QJE03055.1"/>
    </source>
</evidence>
<organism evidence="2 3">
    <name type="scientific">Massilia forsythiae</name>
    <dbReference type="NCBI Taxonomy" id="2728020"/>
    <lineage>
        <taxon>Bacteria</taxon>
        <taxon>Pseudomonadati</taxon>
        <taxon>Pseudomonadota</taxon>
        <taxon>Betaproteobacteria</taxon>
        <taxon>Burkholderiales</taxon>
        <taxon>Oxalobacteraceae</taxon>
        <taxon>Telluria group</taxon>
        <taxon>Massilia</taxon>
    </lineage>
</organism>
<dbReference type="KEGG" id="mfy:HH212_26220"/>
<dbReference type="Proteomes" id="UP000502415">
    <property type="component" value="Chromosome"/>
</dbReference>